<evidence type="ECO:0000256" key="6">
    <source>
        <dbReference type="ARBA" id="ARBA00038076"/>
    </source>
</evidence>
<comment type="similarity">
    <text evidence="6">Belongs to the ABC-4 integral membrane protein family.</text>
</comment>
<feature type="transmembrane region" description="Helical" evidence="7">
    <location>
        <begin position="448"/>
        <end position="469"/>
    </location>
</feature>
<dbReference type="InterPro" id="IPR003838">
    <property type="entry name" value="ABC3_permease_C"/>
</dbReference>
<keyword evidence="2" id="KW-1003">Cell membrane</keyword>
<name>A0A0S6VWZ4_9BACT</name>
<evidence type="ECO:0000256" key="2">
    <source>
        <dbReference type="ARBA" id="ARBA00022475"/>
    </source>
</evidence>
<evidence type="ECO:0000259" key="9">
    <source>
        <dbReference type="Pfam" id="PF12704"/>
    </source>
</evidence>
<dbReference type="Pfam" id="PF12704">
    <property type="entry name" value="MacB_PCD"/>
    <property type="match status" value="1"/>
</dbReference>
<dbReference type="InterPro" id="IPR025857">
    <property type="entry name" value="MacB_PCD"/>
</dbReference>
<evidence type="ECO:0000259" key="8">
    <source>
        <dbReference type="Pfam" id="PF02687"/>
    </source>
</evidence>
<comment type="subcellular location">
    <subcellularLocation>
        <location evidence="1">Cell membrane</location>
        <topology evidence="1">Multi-pass membrane protein</topology>
    </subcellularLocation>
</comment>
<proteinExistence type="inferred from homology"/>
<dbReference type="InterPro" id="IPR050250">
    <property type="entry name" value="Macrolide_Exporter_MacB"/>
</dbReference>
<feature type="transmembrane region" description="Helical" evidence="7">
    <location>
        <begin position="20"/>
        <end position="40"/>
    </location>
</feature>
<sequence>MNMLLKISVRNLFRQKRRNVLLGIGIAFGMAILIVSNAFAHGLSDILLNKIIKWMTGHILVTMQEKQDKRTYGLIRDKERFNQIIQERIAGDKVIYEGISTQNMSAGHSHSGRALGNGTSEFLVVVGMKMDDSFTDEVEVLSGNHLDINDTTRENPILLYDKMAEKLNVGVNDTIRVQFSTVYGQVQAAQFTVVAILRSTNPFMSFAAFTSQETLRPLVGLMPQETASLSIVMTNLDEPKRIIEQAKLLHDALQPGAAGYIGTLKTENGTQQVAQVLAVLPEDAARTQFAEKMSVTSGELTTLWNDRQAAFLSQKMAQALGVTIGDPISAVYETKFEGMSTPRSLRVGGIFQATDILTDDMVFVHEQELYETSIPAVPKSPVTLAKESALFPLTLKEWTLLEMTYDEQAYQKKHKLLRDSDWKGRIVEVNTMFELASDVLKMETVLDIVTLVAVFVLFLIILIGVVNTLRMTIRERTREIGTIRAIGMQRGDVRWSFVLEVVLLAFFASLVGLGVGYLAMYVFSLPKINSDSMFTMFLLDKHLHFLPTVLDAFKNLAIILTIAFLTSFFPANRAAKMSVADALRHFE</sequence>
<evidence type="ECO:0000313" key="10">
    <source>
        <dbReference type="EMBL" id="GAK50495.1"/>
    </source>
</evidence>
<evidence type="ECO:0000256" key="5">
    <source>
        <dbReference type="ARBA" id="ARBA00023136"/>
    </source>
</evidence>
<evidence type="ECO:0000256" key="1">
    <source>
        <dbReference type="ARBA" id="ARBA00004651"/>
    </source>
</evidence>
<dbReference type="EMBL" id="DF820456">
    <property type="protein sequence ID" value="GAK50495.1"/>
    <property type="molecule type" value="Genomic_DNA"/>
</dbReference>
<dbReference type="GO" id="GO:0022857">
    <property type="term" value="F:transmembrane transporter activity"/>
    <property type="evidence" value="ECO:0007669"/>
    <property type="project" value="TreeGrafter"/>
</dbReference>
<reference evidence="10" key="1">
    <citation type="journal article" date="2015" name="PeerJ">
        <title>First genomic representation of candidate bacterial phylum KSB3 points to enhanced environmental sensing as a trigger of wastewater bulking.</title>
        <authorList>
            <person name="Sekiguchi Y."/>
            <person name="Ohashi A."/>
            <person name="Parks D.H."/>
            <person name="Yamauchi T."/>
            <person name="Tyson G.W."/>
            <person name="Hugenholtz P."/>
        </authorList>
    </citation>
    <scope>NUCLEOTIDE SEQUENCE [LARGE SCALE GENOMIC DNA]</scope>
</reference>
<dbReference type="GO" id="GO:0005886">
    <property type="term" value="C:plasma membrane"/>
    <property type="evidence" value="ECO:0007669"/>
    <property type="project" value="UniProtKB-SubCell"/>
</dbReference>
<evidence type="ECO:0000313" key="11">
    <source>
        <dbReference type="Proteomes" id="UP000030700"/>
    </source>
</evidence>
<evidence type="ECO:0000256" key="4">
    <source>
        <dbReference type="ARBA" id="ARBA00022989"/>
    </source>
</evidence>
<keyword evidence="5 7" id="KW-0472">Membrane</keyword>
<dbReference type="HOGENOM" id="CLU_464368_0_0_0"/>
<feature type="domain" description="MacB-like periplasmic core" evidence="9">
    <location>
        <begin position="24"/>
        <end position="219"/>
    </location>
</feature>
<accession>A0A0S6VWZ4</accession>
<gene>
    <name evidence="10" type="ORF">U14_01726</name>
</gene>
<evidence type="ECO:0000256" key="7">
    <source>
        <dbReference type="SAM" id="Phobius"/>
    </source>
</evidence>
<feature type="transmembrane region" description="Helical" evidence="7">
    <location>
        <begin position="543"/>
        <end position="569"/>
    </location>
</feature>
<dbReference type="STRING" id="1499966.U14_01726"/>
<dbReference type="PANTHER" id="PTHR30572:SF4">
    <property type="entry name" value="ABC TRANSPORTER PERMEASE YTRF"/>
    <property type="match status" value="1"/>
</dbReference>
<dbReference type="AlphaFoldDB" id="A0A0S6VWZ4"/>
<feature type="domain" description="ABC3 transporter permease C-terminal" evidence="8">
    <location>
        <begin position="452"/>
        <end position="578"/>
    </location>
</feature>
<dbReference type="Pfam" id="PF02687">
    <property type="entry name" value="FtsX"/>
    <property type="match status" value="1"/>
</dbReference>
<organism evidence="10">
    <name type="scientific">Candidatus Moduliflexus flocculans</name>
    <dbReference type="NCBI Taxonomy" id="1499966"/>
    <lineage>
        <taxon>Bacteria</taxon>
        <taxon>Candidatus Moduliflexota</taxon>
        <taxon>Candidatus Moduliflexia</taxon>
        <taxon>Candidatus Moduliflexales</taxon>
        <taxon>Candidatus Moduliflexaceae</taxon>
    </lineage>
</organism>
<dbReference type="PANTHER" id="PTHR30572">
    <property type="entry name" value="MEMBRANE COMPONENT OF TRANSPORTER-RELATED"/>
    <property type="match status" value="1"/>
</dbReference>
<keyword evidence="11" id="KW-1185">Reference proteome</keyword>
<dbReference type="Proteomes" id="UP000030700">
    <property type="component" value="Unassembled WGS sequence"/>
</dbReference>
<protein>
    <recommendedName>
        <fullName evidence="12">ABC3 transporter permease protein domain-containing protein</fullName>
    </recommendedName>
</protein>
<feature type="transmembrane region" description="Helical" evidence="7">
    <location>
        <begin position="497"/>
        <end position="523"/>
    </location>
</feature>
<keyword evidence="3 7" id="KW-0812">Transmembrane</keyword>
<keyword evidence="4 7" id="KW-1133">Transmembrane helix</keyword>
<evidence type="ECO:0000256" key="3">
    <source>
        <dbReference type="ARBA" id="ARBA00022692"/>
    </source>
</evidence>
<evidence type="ECO:0008006" key="12">
    <source>
        <dbReference type="Google" id="ProtNLM"/>
    </source>
</evidence>